<accession>A0A0N7LQS9</accession>
<dbReference type="GO" id="GO:0016020">
    <property type="term" value="C:membrane"/>
    <property type="evidence" value="ECO:0007669"/>
    <property type="project" value="UniProtKB-SubCell"/>
</dbReference>
<feature type="transmembrane region" description="Helical" evidence="6">
    <location>
        <begin position="228"/>
        <end position="249"/>
    </location>
</feature>
<dbReference type="InterPro" id="IPR000620">
    <property type="entry name" value="EamA_dom"/>
</dbReference>
<sequence length="305" mass="31654">MSQALSYPIASQNALLYVRLSMVAFLWGGTFVAGRVVSGEMPPLVAATARFGLASLVLLYLVWKAEGGLPRLTWRQSVLMGLLGLSGVCLYNLFFFAALAEIPASRTALFVAFNPIAVALVGVLIAQRLPPIGQVAGICVALAGAVIVISGGDVAGLMTDVRQSFGQGELFMLAAVGSWVGYTLLGRKALGSLSPLAATTWAALIGFLLLALGLPLAGPVQVPQLPTFTCTLAIIYLAIGGTVVPFVWYYRGVHSLGPERAAVFTNLVPVFGVALGAAILREPVEVSMLVGGALVIAGVSLTNRG</sequence>
<keyword evidence="4 6" id="KW-1133">Transmembrane helix</keyword>
<feature type="transmembrane region" description="Helical" evidence="6">
    <location>
        <begin position="132"/>
        <end position="158"/>
    </location>
</feature>
<evidence type="ECO:0000313" key="9">
    <source>
        <dbReference type="Proteomes" id="UP000050783"/>
    </source>
</evidence>
<name>A0A0N7LQS9_9RHOB</name>
<dbReference type="InterPro" id="IPR050638">
    <property type="entry name" value="AA-Vitamin_Transporters"/>
</dbReference>
<feature type="transmembrane region" description="Helical" evidence="6">
    <location>
        <begin position="78"/>
        <end position="100"/>
    </location>
</feature>
<keyword evidence="5 6" id="KW-0472">Membrane</keyword>
<feature type="transmembrane region" description="Helical" evidence="6">
    <location>
        <begin position="170"/>
        <end position="190"/>
    </location>
</feature>
<evidence type="ECO:0000313" key="8">
    <source>
        <dbReference type="EMBL" id="CUH48868.1"/>
    </source>
</evidence>
<feature type="transmembrane region" description="Helical" evidence="6">
    <location>
        <begin position="44"/>
        <end position="63"/>
    </location>
</feature>
<dbReference type="Pfam" id="PF00892">
    <property type="entry name" value="EamA"/>
    <property type="match status" value="2"/>
</dbReference>
<feature type="domain" description="EamA" evidence="7">
    <location>
        <begin position="22"/>
        <end position="149"/>
    </location>
</feature>
<evidence type="ECO:0000256" key="6">
    <source>
        <dbReference type="SAM" id="Phobius"/>
    </source>
</evidence>
<reference evidence="8 9" key="1">
    <citation type="submission" date="2015-09" db="EMBL/GenBank/DDBJ databases">
        <authorList>
            <consortium name="Swine Surveillance"/>
        </authorList>
    </citation>
    <scope>NUCLEOTIDE SEQUENCE [LARGE SCALE GENOMIC DNA]</scope>
    <source>
        <strain evidence="8 9">CECT 4292</strain>
    </source>
</reference>
<proteinExistence type="inferred from homology"/>
<gene>
    <name evidence="8" type="ORF">RUA4292_03058</name>
</gene>
<evidence type="ECO:0000256" key="1">
    <source>
        <dbReference type="ARBA" id="ARBA00004141"/>
    </source>
</evidence>
<feature type="transmembrane region" description="Helical" evidence="6">
    <location>
        <begin position="261"/>
        <end position="280"/>
    </location>
</feature>
<dbReference type="EMBL" id="CYPU01000049">
    <property type="protein sequence ID" value="CUH48868.1"/>
    <property type="molecule type" value="Genomic_DNA"/>
</dbReference>
<dbReference type="InterPro" id="IPR037185">
    <property type="entry name" value="EmrE-like"/>
</dbReference>
<feature type="transmembrane region" description="Helical" evidence="6">
    <location>
        <begin position="16"/>
        <end position="37"/>
    </location>
</feature>
<dbReference type="Proteomes" id="UP000050783">
    <property type="component" value="Unassembled WGS sequence"/>
</dbReference>
<evidence type="ECO:0000256" key="2">
    <source>
        <dbReference type="ARBA" id="ARBA00007362"/>
    </source>
</evidence>
<evidence type="ECO:0000259" key="7">
    <source>
        <dbReference type="Pfam" id="PF00892"/>
    </source>
</evidence>
<feature type="domain" description="EamA" evidence="7">
    <location>
        <begin position="168"/>
        <end position="303"/>
    </location>
</feature>
<dbReference type="PANTHER" id="PTHR32322">
    <property type="entry name" value="INNER MEMBRANE TRANSPORTER"/>
    <property type="match status" value="1"/>
</dbReference>
<evidence type="ECO:0000256" key="4">
    <source>
        <dbReference type="ARBA" id="ARBA00022989"/>
    </source>
</evidence>
<dbReference type="RefSeq" id="WP_058278358.1">
    <property type="nucleotide sequence ID" value="NZ_CYPU01000049.1"/>
</dbReference>
<comment type="subcellular location">
    <subcellularLocation>
        <location evidence="1">Membrane</location>
        <topology evidence="1">Multi-pass membrane protein</topology>
    </subcellularLocation>
</comment>
<keyword evidence="3 6" id="KW-0812">Transmembrane</keyword>
<dbReference type="AlphaFoldDB" id="A0A0N7LQS9"/>
<dbReference type="OrthoDB" id="9806889at2"/>
<evidence type="ECO:0000256" key="5">
    <source>
        <dbReference type="ARBA" id="ARBA00023136"/>
    </source>
</evidence>
<dbReference type="SUPFAM" id="SSF103481">
    <property type="entry name" value="Multidrug resistance efflux transporter EmrE"/>
    <property type="match status" value="2"/>
</dbReference>
<organism evidence="8 9">
    <name type="scientific">Ruegeria atlantica</name>
    <dbReference type="NCBI Taxonomy" id="81569"/>
    <lineage>
        <taxon>Bacteria</taxon>
        <taxon>Pseudomonadati</taxon>
        <taxon>Pseudomonadota</taxon>
        <taxon>Alphaproteobacteria</taxon>
        <taxon>Rhodobacterales</taxon>
        <taxon>Roseobacteraceae</taxon>
        <taxon>Ruegeria</taxon>
    </lineage>
</organism>
<dbReference type="PANTHER" id="PTHR32322:SF2">
    <property type="entry name" value="EAMA DOMAIN-CONTAINING PROTEIN"/>
    <property type="match status" value="1"/>
</dbReference>
<dbReference type="GeneID" id="55494231"/>
<evidence type="ECO:0000256" key="3">
    <source>
        <dbReference type="ARBA" id="ARBA00022692"/>
    </source>
</evidence>
<protein>
    <submittedName>
        <fullName evidence="8">Putative DMT superfamily transporter inner membrane protein</fullName>
    </submittedName>
</protein>
<feature type="transmembrane region" description="Helical" evidence="6">
    <location>
        <begin position="196"/>
        <end position="216"/>
    </location>
</feature>
<feature type="transmembrane region" description="Helical" evidence="6">
    <location>
        <begin position="107"/>
        <end position="126"/>
    </location>
</feature>
<comment type="similarity">
    <text evidence="2">Belongs to the EamA transporter family.</text>
</comment>